<keyword evidence="4" id="KW-1185">Reference proteome</keyword>
<evidence type="ECO:0000313" key="3">
    <source>
        <dbReference type="EMBL" id="UOE45913.1"/>
    </source>
</evidence>
<evidence type="ECO:0000256" key="1">
    <source>
        <dbReference type="SAM" id="MobiDB-lite"/>
    </source>
</evidence>
<protein>
    <recommendedName>
        <fullName evidence="5">DUF2637 domain-containing protein</fullName>
    </recommendedName>
</protein>
<dbReference type="RefSeq" id="WP_243558638.1">
    <property type="nucleotide sequence ID" value="NZ_CP094528.1"/>
</dbReference>
<keyword evidence="2" id="KW-1133">Transmembrane helix</keyword>
<dbReference type="Proteomes" id="UP000832097">
    <property type="component" value="Chromosome"/>
</dbReference>
<evidence type="ECO:0008006" key="5">
    <source>
        <dbReference type="Google" id="ProtNLM"/>
    </source>
</evidence>
<feature type="transmembrane region" description="Helical" evidence="2">
    <location>
        <begin position="183"/>
        <end position="202"/>
    </location>
</feature>
<keyword evidence="2" id="KW-0812">Transmembrane</keyword>
<organism evidence="3 4">
    <name type="scientific">Agromyces larvae</name>
    <dbReference type="NCBI Taxonomy" id="2929802"/>
    <lineage>
        <taxon>Bacteria</taxon>
        <taxon>Bacillati</taxon>
        <taxon>Actinomycetota</taxon>
        <taxon>Actinomycetes</taxon>
        <taxon>Micrococcales</taxon>
        <taxon>Microbacteriaceae</taxon>
        <taxon>Agromyces</taxon>
    </lineage>
</organism>
<evidence type="ECO:0000256" key="2">
    <source>
        <dbReference type="SAM" id="Phobius"/>
    </source>
</evidence>
<accession>A0ABY4C7D0</accession>
<feature type="region of interest" description="Disordered" evidence="1">
    <location>
        <begin position="22"/>
        <end position="49"/>
    </location>
</feature>
<feature type="transmembrane region" description="Helical" evidence="2">
    <location>
        <begin position="81"/>
        <end position="104"/>
    </location>
</feature>
<proteinExistence type="predicted"/>
<name>A0ABY4C7D0_9MICO</name>
<dbReference type="EMBL" id="CP094528">
    <property type="protein sequence ID" value="UOE45913.1"/>
    <property type="molecule type" value="Genomic_DNA"/>
</dbReference>
<feature type="transmembrane region" description="Helical" evidence="2">
    <location>
        <begin position="152"/>
        <end position="171"/>
    </location>
</feature>
<feature type="transmembrane region" description="Helical" evidence="2">
    <location>
        <begin position="116"/>
        <end position="140"/>
    </location>
</feature>
<evidence type="ECO:0000313" key="4">
    <source>
        <dbReference type="Proteomes" id="UP000832097"/>
    </source>
</evidence>
<reference evidence="3 4" key="1">
    <citation type="submission" date="2022-03" db="EMBL/GenBank/DDBJ databases">
        <title>Mucilaginibacter sp. isolated from the gut of Protaetia brevitarsis seulensis larvae.</title>
        <authorList>
            <person name="Won M."/>
            <person name="Kim S.-J."/>
            <person name="Kwon S.-W."/>
        </authorList>
    </citation>
    <scope>NUCLEOTIDE SEQUENCE [LARGE SCALE GENOMIC DNA]</scope>
    <source>
        <strain evidence="3 4">CFWR-12</strain>
    </source>
</reference>
<sequence>MSTTAELIYDAMPVEVPDVGPARLAPAPAPAPRAAPARPKKRAGRKTNAQRIEAKIAEEAAARRAEQEKKRARRIQPDTKGVLRLVLVIAGVVLATAFTISYATTVAVAEWMMLPIPALAFIVPGALELLAIFSTVDYLVTRSRGGSGKVAMLAMWAFSCVLVLANAAHTIAEWGDDFAFTNWQAVIGVVLSASAPLITIYISKRISALVFAAPEQDA</sequence>
<gene>
    <name evidence="3" type="ORF">MTO99_09290</name>
</gene>
<keyword evidence="2" id="KW-0472">Membrane</keyword>